<keyword evidence="2" id="KW-0732">Signal</keyword>
<reference evidence="3" key="1">
    <citation type="submission" date="2022-01" db="EMBL/GenBank/DDBJ databases">
        <title>Genome Sequence Resource for Two Populations of Ditylenchus destructor, the Migratory Endoparasitic Phytonematode.</title>
        <authorList>
            <person name="Zhang H."/>
            <person name="Lin R."/>
            <person name="Xie B."/>
        </authorList>
    </citation>
    <scope>NUCLEOTIDE SEQUENCE</scope>
    <source>
        <strain evidence="3">BazhouSP</strain>
    </source>
</reference>
<feature type="chain" id="PRO_5042104045" description="Pepsin inhibitor-3-like repeated domain-containing protein" evidence="2">
    <location>
        <begin position="25"/>
        <end position="179"/>
    </location>
</feature>
<feature type="signal peptide" evidence="2">
    <location>
        <begin position="1"/>
        <end position="24"/>
    </location>
</feature>
<sequence length="179" mass="20050">MFGVKSFALQWILLISVVVAVLDAGIVFQQSALLSNDTSGNGSTGTSYSCMYNNGVITVNGVSRNATDDEKAEMEKYMQQYNERMSTEMFSGMRRMFDNMRKMFNNAFWGRGQDATAELDRDNSDNTAESQLSQSQNNQTQEWPLSGFSNDMLQAPSFCKQALKAQKEEGQEPAEQKVE</sequence>
<dbReference type="AlphaFoldDB" id="A0AAD4N002"/>
<evidence type="ECO:0000313" key="4">
    <source>
        <dbReference type="Proteomes" id="UP001201812"/>
    </source>
</evidence>
<keyword evidence="4" id="KW-1185">Reference proteome</keyword>
<dbReference type="Proteomes" id="UP001201812">
    <property type="component" value="Unassembled WGS sequence"/>
</dbReference>
<evidence type="ECO:0000256" key="2">
    <source>
        <dbReference type="SAM" id="SignalP"/>
    </source>
</evidence>
<evidence type="ECO:0000256" key="1">
    <source>
        <dbReference type="SAM" id="MobiDB-lite"/>
    </source>
</evidence>
<accession>A0AAD4N002</accession>
<evidence type="ECO:0008006" key="5">
    <source>
        <dbReference type="Google" id="ProtNLM"/>
    </source>
</evidence>
<comment type="caution">
    <text evidence="3">The sequence shown here is derived from an EMBL/GenBank/DDBJ whole genome shotgun (WGS) entry which is preliminary data.</text>
</comment>
<name>A0AAD4N002_9BILA</name>
<feature type="compositionally biased region" description="Low complexity" evidence="1">
    <location>
        <begin position="130"/>
        <end position="141"/>
    </location>
</feature>
<protein>
    <recommendedName>
        <fullName evidence="5">Pepsin inhibitor-3-like repeated domain-containing protein</fullName>
    </recommendedName>
</protein>
<evidence type="ECO:0000313" key="3">
    <source>
        <dbReference type="EMBL" id="KAI1713098.1"/>
    </source>
</evidence>
<dbReference type="EMBL" id="JAKKPZ010000016">
    <property type="protein sequence ID" value="KAI1713098.1"/>
    <property type="molecule type" value="Genomic_DNA"/>
</dbReference>
<feature type="region of interest" description="Disordered" evidence="1">
    <location>
        <begin position="120"/>
        <end position="152"/>
    </location>
</feature>
<gene>
    <name evidence="3" type="ORF">DdX_09170</name>
</gene>
<organism evidence="3 4">
    <name type="scientific">Ditylenchus destructor</name>
    <dbReference type="NCBI Taxonomy" id="166010"/>
    <lineage>
        <taxon>Eukaryota</taxon>
        <taxon>Metazoa</taxon>
        <taxon>Ecdysozoa</taxon>
        <taxon>Nematoda</taxon>
        <taxon>Chromadorea</taxon>
        <taxon>Rhabditida</taxon>
        <taxon>Tylenchina</taxon>
        <taxon>Tylenchomorpha</taxon>
        <taxon>Sphaerularioidea</taxon>
        <taxon>Anguinidae</taxon>
        <taxon>Anguininae</taxon>
        <taxon>Ditylenchus</taxon>
    </lineage>
</organism>
<proteinExistence type="predicted"/>